<proteinExistence type="inferred from homology"/>
<keyword evidence="13 18" id="KW-0012">Acyltransferase</keyword>
<evidence type="ECO:0000256" key="14">
    <source>
        <dbReference type="ARBA" id="ARBA00023316"/>
    </source>
</evidence>
<dbReference type="PANTHER" id="PTHR43584:SF3">
    <property type="entry name" value="BIFUNCTIONAL PROTEIN GLMU"/>
    <property type="match status" value="1"/>
</dbReference>
<evidence type="ECO:0000256" key="7">
    <source>
        <dbReference type="ARBA" id="ARBA00022723"/>
    </source>
</evidence>
<dbReference type="OrthoDB" id="9775031at2"/>
<dbReference type="NCBIfam" id="TIGR01173">
    <property type="entry name" value="glmU"/>
    <property type="match status" value="1"/>
</dbReference>
<dbReference type="InterPro" id="IPR011004">
    <property type="entry name" value="Trimer_LpxA-like_sf"/>
</dbReference>
<dbReference type="GO" id="GO:0009245">
    <property type="term" value="P:lipid A biosynthetic process"/>
    <property type="evidence" value="ECO:0007669"/>
    <property type="project" value="UniProtKB-UniRule"/>
</dbReference>
<feature type="region of interest" description="N-acetyltransferase" evidence="18">
    <location>
        <begin position="251"/>
        <end position="457"/>
    </location>
</feature>
<feature type="binding site" evidence="18">
    <location>
        <position position="105"/>
    </location>
    <ligand>
        <name>Mg(2+)</name>
        <dbReference type="ChEBI" id="CHEBI:18420"/>
    </ligand>
</feature>
<feature type="binding site" evidence="18">
    <location>
        <position position="76"/>
    </location>
    <ligand>
        <name>UDP-N-acetyl-alpha-D-glucosamine</name>
        <dbReference type="ChEBI" id="CHEBI:57705"/>
    </ligand>
</feature>
<comment type="catalytic activity">
    <reaction evidence="15 18">
        <text>alpha-D-glucosamine 1-phosphate + acetyl-CoA = N-acetyl-alpha-D-glucosamine 1-phosphate + CoA + H(+)</text>
        <dbReference type="Rhea" id="RHEA:13725"/>
        <dbReference type="ChEBI" id="CHEBI:15378"/>
        <dbReference type="ChEBI" id="CHEBI:57287"/>
        <dbReference type="ChEBI" id="CHEBI:57288"/>
        <dbReference type="ChEBI" id="CHEBI:57776"/>
        <dbReference type="ChEBI" id="CHEBI:58516"/>
        <dbReference type="EC" id="2.3.1.157"/>
    </reaction>
</comment>
<keyword evidence="10 18" id="KW-0133">Cell shape</keyword>
<dbReference type="UniPathway" id="UPA00973"/>
<dbReference type="HAMAP" id="MF_01631">
    <property type="entry name" value="GlmU"/>
    <property type="match status" value="1"/>
</dbReference>
<feature type="binding site" evidence="18">
    <location>
        <position position="423"/>
    </location>
    <ligand>
        <name>acetyl-CoA</name>
        <dbReference type="ChEBI" id="CHEBI:57288"/>
    </ligand>
</feature>
<evidence type="ECO:0000256" key="15">
    <source>
        <dbReference type="ARBA" id="ARBA00048247"/>
    </source>
</evidence>
<dbReference type="NCBIfam" id="NF006986">
    <property type="entry name" value="PRK09451.1"/>
    <property type="match status" value="1"/>
</dbReference>
<comment type="catalytic activity">
    <reaction evidence="16 18">
        <text>N-acetyl-alpha-D-glucosamine 1-phosphate + UTP + H(+) = UDP-N-acetyl-alpha-D-glucosamine + diphosphate</text>
        <dbReference type="Rhea" id="RHEA:13509"/>
        <dbReference type="ChEBI" id="CHEBI:15378"/>
        <dbReference type="ChEBI" id="CHEBI:33019"/>
        <dbReference type="ChEBI" id="CHEBI:46398"/>
        <dbReference type="ChEBI" id="CHEBI:57705"/>
        <dbReference type="ChEBI" id="CHEBI:57776"/>
        <dbReference type="EC" id="2.7.7.23"/>
    </reaction>
</comment>
<keyword evidence="14 18" id="KW-0961">Cell wall biogenesis/degradation</keyword>
<feature type="binding site" evidence="18">
    <location>
        <position position="154"/>
    </location>
    <ligand>
        <name>UDP-N-acetyl-alpha-D-glucosamine</name>
        <dbReference type="ChEBI" id="CHEBI:57705"/>
    </ligand>
</feature>
<keyword evidence="7 18" id="KW-0479">Metal-binding</keyword>
<feature type="domain" description="Mannose-1-phosphate guanyltransferase C-terminal" evidence="20">
    <location>
        <begin position="273"/>
        <end position="333"/>
    </location>
</feature>
<dbReference type="GO" id="GO:0019134">
    <property type="term" value="F:glucosamine-1-phosphate N-acetyltransferase activity"/>
    <property type="evidence" value="ECO:0007669"/>
    <property type="project" value="UniProtKB-UniRule"/>
</dbReference>
<keyword evidence="8 18" id="KW-0677">Repeat</keyword>
<dbReference type="AlphaFoldDB" id="A0A451DH66"/>
<comment type="pathway">
    <text evidence="18">Bacterial outer membrane biogenesis; LPS lipid A biosynthesis.</text>
</comment>
<dbReference type="CDD" id="cd02540">
    <property type="entry name" value="GT2_GlmU_N_bac"/>
    <property type="match status" value="1"/>
</dbReference>
<evidence type="ECO:0000259" key="19">
    <source>
        <dbReference type="Pfam" id="PF12804"/>
    </source>
</evidence>
<feature type="domain" description="MobA-like NTP transferase" evidence="19">
    <location>
        <begin position="8"/>
        <end position="120"/>
    </location>
</feature>
<feature type="binding site" evidence="18">
    <location>
        <position position="227"/>
    </location>
    <ligand>
        <name>UDP-N-acetyl-alpha-D-glucosamine</name>
        <dbReference type="ChEBI" id="CHEBI:57705"/>
    </ligand>
</feature>
<comment type="cofactor">
    <cofactor evidence="18">
        <name>Mg(2+)</name>
        <dbReference type="ChEBI" id="CHEBI:18420"/>
    </cofactor>
    <text evidence="18">Binds 1 Mg(2+) ion per subunit.</text>
</comment>
<dbReference type="RefSeq" id="WP_157989055.1">
    <property type="nucleotide sequence ID" value="NZ_LR217730.1"/>
</dbReference>
<protein>
    <recommendedName>
        <fullName evidence="18">Bifunctional protein GlmU</fullName>
    </recommendedName>
    <domain>
        <recommendedName>
            <fullName evidence="18">UDP-N-acetylglucosamine pyrophosphorylase</fullName>
            <ecNumber evidence="18">2.7.7.23</ecNumber>
        </recommendedName>
        <alternativeName>
            <fullName evidence="18">N-acetylglucosamine-1-phosphate uridyltransferase</fullName>
        </alternativeName>
    </domain>
    <domain>
        <recommendedName>
            <fullName evidence="18">Glucosamine-1-phosphate N-acetyltransferase</fullName>
            <ecNumber evidence="18">2.3.1.157</ecNumber>
        </recommendedName>
    </domain>
</protein>
<dbReference type="GO" id="GO:0003977">
    <property type="term" value="F:UDP-N-acetylglucosamine diphosphorylase activity"/>
    <property type="evidence" value="ECO:0007669"/>
    <property type="project" value="UniProtKB-UniRule"/>
</dbReference>
<feature type="region of interest" description="Linker" evidence="18">
    <location>
        <begin position="230"/>
        <end position="250"/>
    </location>
</feature>
<evidence type="ECO:0000256" key="3">
    <source>
        <dbReference type="ARBA" id="ARBA00007947"/>
    </source>
</evidence>
<comment type="pathway">
    <text evidence="18">Nucleotide-sugar biosynthesis; UDP-N-acetyl-alpha-D-glucosamine biosynthesis; UDP-N-acetyl-alpha-D-glucosamine from N-acetyl-alpha-D-glucosamine 1-phosphate: step 1/1.</text>
</comment>
<feature type="region of interest" description="Pyrophosphorylase" evidence="18">
    <location>
        <begin position="1"/>
        <end position="229"/>
    </location>
</feature>
<dbReference type="GO" id="GO:0000902">
    <property type="term" value="P:cell morphogenesis"/>
    <property type="evidence" value="ECO:0007669"/>
    <property type="project" value="UniProtKB-UniRule"/>
</dbReference>
<evidence type="ECO:0000256" key="11">
    <source>
        <dbReference type="ARBA" id="ARBA00022984"/>
    </source>
</evidence>
<comment type="pathway">
    <text evidence="18">Nucleotide-sugar biosynthesis; UDP-N-acetyl-alpha-D-glucosamine biosynthesis; N-acetyl-alpha-D-glucosamine 1-phosphate from alpha-D-glucosamine 6-phosphate (route II): step 2/2.</text>
</comment>
<comment type="subcellular location">
    <subcellularLocation>
        <location evidence="1 18">Cytoplasm</location>
    </subcellularLocation>
</comment>
<evidence type="ECO:0000256" key="8">
    <source>
        <dbReference type="ARBA" id="ARBA00022737"/>
    </source>
</evidence>
<sequence>MFDHSISVVILAAGKGTRMHSQIPKVLHLLAGKPIVQYVIDSAKAINARNIHLVYGYGGDLLKTTLKDESLNWIFQEEQLGTGHAMQKSSSYFDDNEDILMLYGDVPLISSATLCRLQMAKIEGGIALLTRKLDNPTGYGRILRKKGRVVGIIEQQDATPEQLQINEINTGILLAGGADLKRWLSQLTSHKAIGEYYITDIIAIAHKQGCPIISVHPVSNIEAGGVNTHLQLAQLERLYQIEQAKQLLLEGVTLQDLNRFDLRGILKHGCDMVIDSNVIIEGNVVVGNGVTIGTGCLIKNSIISDNSVIYPYSVIEDSYLGPRSVIGPFAHLRPGSKLEEGSYVGNFVELKNSHLGIGSKAGHLSYIGDAEIGKNVNIGAGTITCNYDGVKKSKTIIGDDVFIGSGAHFIAPVQVSSGVTIAAGTTIIRDIPDIGLVYDQKKQIFNSNWNRLKKKEE</sequence>
<feature type="binding site" evidence="18">
    <location>
        <begin position="11"/>
        <end position="14"/>
    </location>
    <ligand>
        <name>UDP-N-acetyl-alpha-D-glucosamine</name>
        <dbReference type="ChEBI" id="CHEBI:57705"/>
    </ligand>
</feature>
<feature type="binding site" evidence="18">
    <location>
        <position position="227"/>
    </location>
    <ligand>
        <name>Mg(2+)</name>
        <dbReference type="ChEBI" id="CHEBI:18420"/>
    </ligand>
</feature>
<feature type="binding site" evidence="18">
    <location>
        <position position="140"/>
    </location>
    <ligand>
        <name>UDP-N-acetyl-alpha-D-glucosamine</name>
        <dbReference type="ChEBI" id="CHEBI:57705"/>
    </ligand>
</feature>
<dbReference type="InterPro" id="IPR029044">
    <property type="entry name" value="Nucleotide-diphossugar_trans"/>
</dbReference>
<feature type="active site" description="Proton acceptor" evidence="18">
    <location>
        <position position="363"/>
    </location>
</feature>
<feature type="binding site" evidence="18">
    <location>
        <position position="25"/>
    </location>
    <ligand>
        <name>UDP-N-acetyl-alpha-D-glucosamine</name>
        <dbReference type="ChEBI" id="CHEBI:57705"/>
    </ligand>
</feature>
<evidence type="ECO:0000256" key="2">
    <source>
        <dbReference type="ARBA" id="ARBA00007707"/>
    </source>
</evidence>
<keyword evidence="6 18" id="KW-0548">Nucleotidyltransferase</keyword>
<reference evidence="21 22" key="1">
    <citation type="submission" date="2019-02" db="EMBL/GenBank/DDBJ databases">
        <authorList>
            <person name="Manzano-Marin A."/>
            <person name="Manzano-Marin A."/>
        </authorList>
    </citation>
    <scope>NUCLEOTIDE SEQUENCE [LARGE SCALE GENOMIC DNA]</scope>
    <source>
        <strain evidence="21 22">ErCipseudotsugae</strain>
    </source>
</reference>
<dbReference type="InterPro" id="IPR001451">
    <property type="entry name" value="Hexapep"/>
</dbReference>
<evidence type="ECO:0000256" key="9">
    <source>
        <dbReference type="ARBA" id="ARBA00022842"/>
    </source>
</evidence>
<dbReference type="InterPro" id="IPR056729">
    <property type="entry name" value="GMPPB_C"/>
</dbReference>
<keyword evidence="4 18" id="KW-0963">Cytoplasm</keyword>
<dbReference type="EC" id="2.7.7.23" evidence="18"/>
<comment type="subunit">
    <text evidence="18">Homotrimer.</text>
</comment>
<feature type="binding site" evidence="18">
    <location>
        <begin position="103"/>
        <end position="105"/>
    </location>
    <ligand>
        <name>UDP-N-acetyl-alpha-D-glucosamine</name>
        <dbReference type="ChEBI" id="CHEBI:57705"/>
    </ligand>
</feature>
<dbReference type="InterPro" id="IPR050065">
    <property type="entry name" value="GlmU-like"/>
</dbReference>
<evidence type="ECO:0000256" key="17">
    <source>
        <dbReference type="ARBA" id="ARBA00049628"/>
    </source>
</evidence>
<dbReference type="GO" id="GO:0000287">
    <property type="term" value="F:magnesium ion binding"/>
    <property type="evidence" value="ECO:0007669"/>
    <property type="project" value="UniProtKB-UniRule"/>
</dbReference>
<keyword evidence="11 18" id="KW-0573">Peptidoglycan synthesis</keyword>
<dbReference type="UniPathway" id="UPA00113">
    <property type="reaction ID" value="UER00532"/>
</dbReference>
<evidence type="ECO:0000256" key="10">
    <source>
        <dbReference type="ARBA" id="ARBA00022960"/>
    </source>
</evidence>
<dbReference type="GO" id="GO:0071555">
    <property type="term" value="P:cell wall organization"/>
    <property type="evidence" value="ECO:0007669"/>
    <property type="project" value="UniProtKB-KW"/>
</dbReference>
<evidence type="ECO:0000313" key="21">
    <source>
        <dbReference type="EMBL" id="VFP85979.1"/>
    </source>
</evidence>
<dbReference type="Proteomes" id="UP000294343">
    <property type="component" value="Chromosome"/>
</dbReference>
<feature type="binding site" evidence="18">
    <location>
        <position position="377"/>
    </location>
    <ligand>
        <name>UDP-N-acetyl-alpha-D-glucosamine</name>
        <dbReference type="ChEBI" id="CHEBI:57705"/>
    </ligand>
</feature>
<dbReference type="GO" id="GO:0005737">
    <property type="term" value="C:cytoplasm"/>
    <property type="evidence" value="ECO:0007669"/>
    <property type="project" value="UniProtKB-SubCell"/>
</dbReference>
<dbReference type="InterPro" id="IPR025877">
    <property type="entry name" value="MobA-like_NTP_Trfase"/>
</dbReference>
<dbReference type="InterPro" id="IPR005882">
    <property type="entry name" value="Bifunctional_GlmU"/>
</dbReference>
<dbReference type="CDD" id="cd03353">
    <property type="entry name" value="LbH_GlmU_C"/>
    <property type="match status" value="1"/>
</dbReference>
<dbReference type="Gene3D" id="3.90.550.10">
    <property type="entry name" value="Spore Coat Polysaccharide Biosynthesis Protein SpsA, Chain A"/>
    <property type="match status" value="1"/>
</dbReference>
<evidence type="ECO:0000259" key="20">
    <source>
        <dbReference type="Pfam" id="PF25087"/>
    </source>
</evidence>
<dbReference type="EMBL" id="LR217730">
    <property type="protein sequence ID" value="VFP85979.1"/>
    <property type="molecule type" value="Genomic_DNA"/>
</dbReference>
<comment type="function">
    <text evidence="17 18">Catalyzes the last two sequential reactions in the de novo biosynthetic pathway for UDP-N-acetylglucosamine (UDP-GlcNAc). The C-terminal domain catalyzes the transfer of acetyl group from acetyl coenzyme A to glucosamine-1-phosphate (GlcN-1-P) to produce N-acetylglucosamine-1-phosphate (GlcNAc-1-P), which is converted into UDP-GlcNAc by the transfer of uridine 5-monophosphate (from uridine 5-triphosphate), a reaction catalyzed by the N-terminal domain.</text>
</comment>
<evidence type="ECO:0000256" key="18">
    <source>
        <dbReference type="HAMAP-Rule" id="MF_01631"/>
    </source>
</evidence>
<dbReference type="GO" id="GO:0016020">
    <property type="term" value="C:membrane"/>
    <property type="evidence" value="ECO:0007669"/>
    <property type="project" value="GOC"/>
</dbReference>
<feature type="binding site" evidence="18">
    <location>
        <position position="380"/>
    </location>
    <ligand>
        <name>acetyl-CoA</name>
        <dbReference type="ChEBI" id="CHEBI:57288"/>
    </ligand>
</feature>
<evidence type="ECO:0000313" key="22">
    <source>
        <dbReference type="Proteomes" id="UP000294343"/>
    </source>
</evidence>
<dbReference type="GO" id="GO:0009252">
    <property type="term" value="P:peptidoglycan biosynthetic process"/>
    <property type="evidence" value="ECO:0007669"/>
    <property type="project" value="UniProtKB-UniRule"/>
</dbReference>
<dbReference type="GO" id="GO:0006048">
    <property type="term" value="P:UDP-N-acetylglucosamine biosynthetic process"/>
    <property type="evidence" value="ECO:0007669"/>
    <property type="project" value="UniProtKB-UniPathway"/>
</dbReference>
<gene>
    <name evidence="18 21" type="primary">glmU</name>
    <name evidence="21" type="ORF">ERCIPSPA2889_240</name>
</gene>
<feature type="binding site" evidence="18">
    <location>
        <position position="351"/>
    </location>
    <ligand>
        <name>UDP-N-acetyl-alpha-D-glucosamine</name>
        <dbReference type="ChEBI" id="CHEBI:57705"/>
    </ligand>
</feature>
<feature type="binding site" evidence="18">
    <location>
        <position position="169"/>
    </location>
    <ligand>
        <name>UDP-N-acetyl-alpha-D-glucosamine</name>
        <dbReference type="ChEBI" id="CHEBI:57705"/>
    </ligand>
</feature>
<name>A0A451DH66_9GAMM</name>
<feature type="binding site" evidence="18">
    <location>
        <position position="333"/>
    </location>
    <ligand>
        <name>UDP-N-acetyl-alpha-D-glucosamine</name>
        <dbReference type="ChEBI" id="CHEBI:57705"/>
    </ligand>
</feature>
<comment type="similarity">
    <text evidence="3 18">In the N-terminal section; belongs to the N-acetylglucosamine-1-phosphate uridyltransferase family.</text>
</comment>
<comment type="caution">
    <text evidence="18">Lacks conserved residue(s) required for the propagation of feature annotation.</text>
</comment>
<dbReference type="Gene3D" id="2.160.10.10">
    <property type="entry name" value="Hexapeptide repeat proteins"/>
    <property type="match status" value="1"/>
</dbReference>
<evidence type="ECO:0000256" key="5">
    <source>
        <dbReference type="ARBA" id="ARBA00022679"/>
    </source>
</evidence>
<keyword evidence="9 18" id="KW-0460">Magnesium</keyword>
<dbReference type="InterPro" id="IPR038009">
    <property type="entry name" value="GlmU_C_LbH"/>
</dbReference>
<evidence type="ECO:0000256" key="4">
    <source>
        <dbReference type="ARBA" id="ARBA00022490"/>
    </source>
</evidence>
<keyword evidence="12 18" id="KW-0511">Multifunctional enzyme</keyword>
<feature type="binding site" evidence="18">
    <location>
        <position position="366"/>
    </location>
    <ligand>
        <name>UDP-N-acetyl-alpha-D-glucosamine</name>
        <dbReference type="ChEBI" id="CHEBI:57705"/>
    </ligand>
</feature>
<dbReference type="SUPFAM" id="SSF51161">
    <property type="entry name" value="Trimeric LpxA-like enzymes"/>
    <property type="match status" value="1"/>
</dbReference>
<comment type="similarity">
    <text evidence="2 18">In the C-terminal section; belongs to the transferase hexapeptide repeat family.</text>
</comment>
<organism evidence="21 22">
    <name type="scientific">Candidatus Erwinia haradaeae</name>
    <dbReference type="NCBI Taxonomy" id="1922217"/>
    <lineage>
        <taxon>Bacteria</taxon>
        <taxon>Pseudomonadati</taxon>
        <taxon>Pseudomonadota</taxon>
        <taxon>Gammaproteobacteria</taxon>
        <taxon>Enterobacterales</taxon>
        <taxon>Erwiniaceae</taxon>
        <taxon>Erwinia</taxon>
    </lineage>
</organism>
<evidence type="ECO:0000256" key="6">
    <source>
        <dbReference type="ARBA" id="ARBA00022695"/>
    </source>
</evidence>
<feature type="binding site" evidence="18">
    <location>
        <position position="405"/>
    </location>
    <ligand>
        <name>acetyl-CoA</name>
        <dbReference type="ChEBI" id="CHEBI:57288"/>
    </ligand>
</feature>
<dbReference type="EC" id="2.3.1.157" evidence="18"/>
<keyword evidence="5 18" id="KW-0808">Transferase</keyword>
<dbReference type="Pfam" id="PF12804">
    <property type="entry name" value="NTP_transf_3"/>
    <property type="match status" value="1"/>
</dbReference>
<feature type="binding site" evidence="18">
    <location>
        <begin position="81"/>
        <end position="82"/>
    </location>
    <ligand>
        <name>UDP-N-acetyl-alpha-D-glucosamine</name>
        <dbReference type="ChEBI" id="CHEBI:57705"/>
    </ligand>
</feature>
<feature type="binding site" evidence="18">
    <location>
        <begin position="386"/>
        <end position="387"/>
    </location>
    <ligand>
        <name>acetyl-CoA</name>
        <dbReference type="ChEBI" id="CHEBI:57288"/>
    </ligand>
</feature>
<evidence type="ECO:0000256" key="16">
    <source>
        <dbReference type="ARBA" id="ARBA00048493"/>
    </source>
</evidence>
<dbReference type="SUPFAM" id="SSF53448">
    <property type="entry name" value="Nucleotide-diphospho-sugar transferases"/>
    <property type="match status" value="1"/>
</dbReference>
<dbReference type="Pfam" id="PF00132">
    <property type="entry name" value="Hexapep"/>
    <property type="match status" value="1"/>
</dbReference>
<accession>A0A451DH66</accession>
<evidence type="ECO:0000256" key="13">
    <source>
        <dbReference type="ARBA" id="ARBA00023315"/>
    </source>
</evidence>
<dbReference type="Pfam" id="PF25087">
    <property type="entry name" value="GMPPB_C"/>
    <property type="match status" value="1"/>
</dbReference>
<dbReference type="PANTHER" id="PTHR43584">
    <property type="entry name" value="NUCLEOTIDYL TRANSFERASE"/>
    <property type="match status" value="1"/>
</dbReference>
<dbReference type="GO" id="GO:0008360">
    <property type="term" value="P:regulation of cell shape"/>
    <property type="evidence" value="ECO:0007669"/>
    <property type="project" value="UniProtKB-KW"/>
</dbReference>
<evidence type="ECO:0000256" key="1">
    <source>
        <dbReference type="ARBA" id="ARBA00004496"/>
    </source>
</evidence>
<evidence type="ECO:0000256" key="12">
    <source>
        <dbReference type="ARBA" id="ARBA00023268"/>
    </source>
</evidence>